<protein>
    <submittedName>
        <fullName evidence="1">Uncharacterized protein</fullName>
    </submittedName>
</protein>
<accession>A0A143FJK0</accession>
<evidence type="ECO:0000313" key="1">
    <source>
        <dbReference type="EMBL" id="AMW61916.1"/>
    </source>
</evidence>
<organism evidence="1 2">
    <name type="scientific">Bacillus phage Vinny</name>
    <dbReference type="NCBI Taxonomy" id="1805955"/>
    <lineage>
        <taxon>Viruses</taxon>
        <taxon>Duplodnaviria</taxon>
        <taxon>Heunggongvirae</taxon>
        <taxon>Uroviricota</taxon>
        <taxon>Caudoviricetes</taxon>
        <taxon>Herelleviridae</taxon>
        <taxon>Bastillevirinae</taxon>
        <taxon>Bastillevirus</taxon>
        <taxon>Bastillevirus evoli</taxon>
    </lineage>
</organism>
<dbReference type="Proteomes" id="UP000225538">
    <property type="component" value="Segment"/>
</dbReference>
<sequence>MAGNRQSLTIYFNTENEGTDFEYTNWFIEDELGHQIDSGSGKKYFYVGEVYTYDEVEYIVQNVYDTGLGGYTAVDVSTLKFADNKGGLLDGLK</sequence>
<reference evidence="1 2" key="1">
    <citation type="submission" date="2016-02" db="EMBL/GenBank/DDBJ databases">
        <authorList>
            <person name="Wen L."/>
            <person name="He K."/>
            <person name="Yang H."/>
        </authorList>
    </citation>
    <scope>NUCLEOTIDE SEQUENCE [LARGE SCALE GENOMIC DNA]</scope>
</reference>
<name>A0A143FJK0_9CAUD</name>
<proteinExistence type="predicted"/>
<gene>
    <name evidence="1" type="ORF">DNAM5_172</name>
</gene>
<dbReference type="EMBL" id="KU737346">
    <property type="protein sequence ID" value="AMW61916.1"/>
    <property type="molecule type" value="Genomic_DNA"/>
</dbReference>
<evidence type="ECO:0000313" key="2">
    <source>
        <dbReference type="Proteomes" id="UP000225538"/>
    </source>
</evidence>